<dbReference type="SUPFAM" id="SSF53254">
    <property type="entry name" value="Phosphoglycerate mutase-like"/>
    <property type="match status" value="1"/>
</dbReference>
<dbReference type="PANTHER" id="PTHR47623:SF1">
    <property type="entry name" value="OS09G0287300 PROTEIN"/>
    <property type="match status" value="1"/>
</dbReference>
<gene>
    <name evidence="1" type="ORF">GCM10007276_20470</name>
</gene>
<evidence type="ECO:0000313" key="1">
    <source>
        <dbReference type="EMBL" id="GGE43096.1"/>
    </source>
</evidence>
<organism evidence="1 2">
    <name type="scientific">Agaricicola taiwanensis</name>
    <dbReference type="NCBI Taxonomy" id="591372"/>
    <lineage>
        <taxon>Bacteria</taxon>
        <taxon>Pseudomonadati</taxon>
        <taxon>Pseudomonadota</taxon>
        <taxon>Alphaproteobacteria</taxon>
        <taxon>Rhodobacterales</taxon>
        <taxon>Paracoccaceae</taxon>
        <taxon>Agaricicola</taxon>
    </lineage>
</organism>
<dbReference type="PANTHER" id="PTHR47623">
    <property type="entry name" value="OS09G0287300 PROTEIN"/>
    <property type="match status" value="1"/>
</dbReference>
<proteinExistence type="predicted"/>
<name>A0A8J2YHI1_9RHOB</name>
<keyword evidence="2" id="KW-1185">Reference proteome</keyword>
<reference evidence="1" key="2">
    <citation type="submission" date="2020-09" db="EMBL/GenBank/DDBJ databases">
        <authorList>
            <person name="Sun Q."/>
            <person name="Sedlacek I."/>
        </authorList>
    </citation>
    <scope>NUCLEOTIDE SEQUENCE</scope>
    <source>
        <strain evidence="1">CCM 7684</strain>
    </source>
</reference>
<dbReference type="Proteomes" id="UP000602745">
    <property type="component" value="Unassembled WGS sequence"/>
</dbReference>
<accession>A0A8J2YHI1</accession>
<evidence type="ECO:0000313" key="2">
    <source>
        <dbReference type="Proteomes" id="UP000602745"/>
    </source>
</evidence>
<reference evidence="1" key="1">
    <citation type="journal article" date="2014" name="Int. J. Syst. Evol. Microbiol.">
        <title>Complete genome sequence of Corynebacterium casei LMG S-19264T (=DSM 44701T), isolated from a smear-ripened cheese.</title>
        <authorList>
            <consortium name="US DOE Joint Genome Institute (JGI-PGF)"/>
            <person name="Walter F."/>
            <person name="Albersmeier A."/>
            <person name="Kalinowski J."/>
            <person name="Ruckert C."/>
        </authorList>
    </citation>
    <scope>NUCLEOTIDE SEQUENCE</scope>
    <source>
        <strain evidence="1">CCM 7684</strain>
    </source>
</reference>
<protein>
    <submittedName>
        <fullName evidence="1">Phosphoglycerate mutase</fullName>
    </submittedName>
</protein>
<dbReference type="Gene3D" id="3.40.50.1240">
    <property type="entry name" value="Phosphoglycerate mutase-like"/>
    <property type="match status" value="1"/>
</dbReference>
<dbReference type="InterPro" id="IPR013078">
    <property type="entry name" value="His_Pase_superF_clade-1"/>
</dbReference>
<sequence length="172" mass="18255">MRRLILFRHAKALSPEGLADRERPLDPIGVRAVPVMARWLADQGFIPDLALVSPALRTMETWALAAPAFDRTIKAHSEAALYDARVTTILSLVRSVGAEVASLVVVGHNPGLEELAGQLSGLSEASARRRLATGFPPGAIAVLNCPDGKWSDLQPGGAELTHIVTPADLGAR</sequence>
<dbReference type="InterPro" id="IPR029033">
    <property type="entry name" value="His_PPase_superfam"/>
</dbReference>
<dbReference type="CDD" id="cd07067">
    <property type="entry name" value="HP_PGM_like"/>
    <property type="match status" value="1"/>
</dbReference>
<dbReference type="AlphaFoldDB" id="A0A8J2YHI1"/>
<dbReference type="RefSeq" id="WP_188409620.1">
    <property type="nucleotide sequence ID" value="NZ_BMCP01000002.1"/>
</dbReference>
<dbReference type="EMBL" id="BMCP01000002">
    <property type="protein sequence ID" value="GGE43096.1"/>
    <property type="molecule type" value="Genomic_DNA"/>
</dbReference>
<comment type="caution">
    <text evidence="1">The sequence shown here is derived from an EMBL/GenBank/DDBJ whole genome shotgun (WGS) entry which is preliminary data.</text>
</comment>